<evidence type="ECO:0000256" key="6">
    <source>
        <dbReference type="SAM" id="Coils"/>
    </source>
</evidence>
<dbReference type="InterPro" id="IPR032807">
    <property type="entry name" value="GNVR"/>
</dbReference>
<keyword evidence="3 7" id="KW-0812">Transmembrane</keyword>
<evidence type="ECO:0000256" key="3">
    <source>
        <dbReference type="ARBA" id="ARBA00022692"/>
    </source>
</evidence>
<dbReference type="AlphaFoldDB" id="A0A4R6E931"/>
<feature type="transmembrane region" description="Helical" evidence="7">
    <location>
        <begin position="428"/>
        <end position="449"/>
    </location>
</feature>
<feature type="transmembrane region" description="Helical" evidence="7">
    <location>
        <begin position="20"/>
        <end position="40"/>
    </location>
</feature>
<evidence type="ECO:0000256" key="2">
    <source>
        <dbReference type="ARBA" id="ARBA00022475"/>
    </source>
</evidence>
<dbReference type="RefSeq" id="WP_133589632.1">
    <property type="nucleotide sequence ID" value="NZ_SNVV01000004.1"/>
</dbReference>
<comment type="caution">
    <text evidence="10">The sequence shown here is derived from an EMBL/GenBank/DDBJ whole genome shotgun (WGS) entry which is preliminary data.</text>
</comment>
<dbReference type="Proteomes" id="UP000295129">
    <property type="component" value="Unassembled WGS sequence"/>
</dbReference>
<dbReference type="GO" id="GO:0005886">
    <property type="term" value="C:plasma membrane"/>
    <property type="evidence" value="ECO:0007669"/>
    <property type="project" value="UniProtKB-SubCell"/>
</dbReference>
<feature type="coiled-coil region" evidence="6">
    <location>
        <begin position="168"/>
        <end position="280"/>
    </location>
</feature>
<feature type="domain" description="Polysaccharide chain length determinant N-terminal" evidence="8">
    <location>
        <begin position="11"/>
        <end position="92"/>
    </location>
</feature>
<evidence type="ECO:0000256" key="5">
    <source>
        <dbReference type="ARBA" id="ARBA00023136"/>
    </source>
</evidence>
<feature type="coiled-coil region" evidence="6">
    <location>
        <begin position="326"/>
        <end position="391"/>
    </location>
</feature>
<dbReference type="Pfam" id="PF13807">
    <property type="entry name" value="GNVR"/>
    <property type="match status" value="1"/>
</dbReference>
<dbReference type="NCBIfam" id="TIGR03007">
    <property type="entry name" value="pepcterm_ChnLen"/>
    <property type="match status" value="1"/>
</dbReference>
<proteinExistence type="predicted"/>
<evidence type="ECO:0000256" key="1">
    <source>
        <dbReference type="ARBA" id="ARBA00004651"/>
    </source>
</evidence>
<protein>
    <submittedName>
        <fullName evidence="10">Polysaccharide chain length determinant protein (PEP-CTERM system associated)</fullName>
    </submittedName>
</protein>
<dbReference type="EMBL" id="SNVV01000004">
    <property type="protein sequence ID" value="TDN53809.1"/>
    <property type="molecule type" value="Genomic_DNA"/>
</dbReference>
<reference evidence="10 11" key="1">
    <citation type="submission" date="2019-03" db="EMBL/GenBank/DDBJ databases">
        <title>Genomic Encyclopedia of Type Strains, Phase IV (KMG-IV): sequencing the most valuable type-strain genomes for metagenomic binning, comparative biology and taxonomic classification.</title>
        <authorList>
            <person name="Goeker M."/>
        </authorList>
    </citation>
    <scope>NUCLEOTIDE SEQUENCE [LARGE SCALE GENOMIC DNA]</scope>
    <source>
        <strain evidence="10 11">DSM 12121</strain>
    </source>
</reference>
<evidence type="ECO:0000256" key="4">
    <source>
        <dbReference type="ARBA" id="ARBA00022989"/>
    </source>
</evidence>
<comment type="subcellular location">
    <subcellularLocation>
        <location evidence="1">Cell membrane</location>
        <topology evidence="1">Multi-pass membrane protein</topology>
    </subcellularLocation>
</comment>
<dbReference type="InterPro" id="IPR003856">
    <property type="entry name" value="LPS_length_determ_N"/>
</dbReference>
<dbReference type="PANTHER" id="PTHR32309:SF13">
    <property type="entry name" value="FERRIC ENTEROBACTIN TRANSPORT PROTEIN FEPE"/>
    <property type="match status" value="1"/>
</dbReference>
<dbReference type="OrthoDB" id="9795292at2"/>
<feature type="transmembrane region" description="Helical" evidence="7">
    <location>
        <begin position="490"/>
        <end position="514"/>
    </location>
</feature>
<organism evidence="10 11">
    <name type="scientific">Azoarcus indigens</name>
    <dbReference type="NCBI Taxonomy" id="29545"/>
    <lineage>
        <taxon>Bacteria</taxon>
        <taxon>Pseudomonadati</taxon>
        <taxon>Pseudomonadota</taxon>
        <taxon>Betaproteobacteria</taxon>
        <taxon>Rhodocyclales</taxon>
        <taxon>Zoogloeaceae</taxon>
        <taxon>Azoarcus</taxon>
    </lineage>
</organism>
<keyword evidence="5 7" id="KW-0472">Membrane</keyword>
<sequence length="516" mass="57602">MEELVRQVVGYLRGMWRFRWWGLALAWIVGIAGGVVIYMMPDKYESTARVYVDTQSVLRPLMSGLAVQPNVDQQIAILSRTLINRPNVEKLITMADLDLGVRDRQDREALIAQLTRDLKIRGTGRDNLFTLAYEDARPDRAQRVVQALVSLFVESGLVNKRQDTDAARRFIEDQIKTYEQKLSEAENRLKDFRLRNMGLLGDGARDYVTQIAQTEQQLAQARLELREAENSRDAMQRQLVGEDPVLLPQAPGGAANSVSIPDLDNRIDVLKKNLDSMLQRYTDQHPDVLGARRVLAQLEKQKQEEVDAMRKAGPGRFDSVNSNPVYQQMKLSLAESEARVASLRARVGEYEGRLVQLRASSERLPELEAEMAQLNRDYDVHKRNYESLVARRESANISVEMDAQSGIAEFRQIDPPSLPNKPSAPNRVLLMPLVGLVGLAVGVALTFLISQLRPAFSDGRTLREVTGLPVLGAVSLLQTPERAKARRRGLLAFSGGVAGFVGVVGVATLLLSMLQK</sequence>
<dbReference type="PANTHER" id="PTHR32309">
    <property type="entry name" value="TYROSINE-PROTEIN KINASE"/>
    <property type="match status" value="1"/>
</dbReference>
<accession>A0A4R6E931</accession>
<dbReference type="GO" id="GO:0004713">
    <property type="term" value="F:protein tyrosine kinase activity"/>
    <property type="evidence" value="ECO:0007669"/>
    <property type="project" value="TreeGrafter"/>
</dbReference>
<dbReference type="InterPro" id="IPR050445">
    <property type="entry name" value="Bact_polysacc_biosynth/exp"/>
</dbReference>
<evidence type="ECO:0000256" key="7">
    <source>
        <dbReference type="SAM" id="Phobius"/>
    </source>
</evidence>
<evidence type="ECO:0000313" key="11">
    <source>
        <dbReference type="Proteomes" id="UP000295129"/>
    </source>
</evidence>
<gene>
    <name evidence="10" type="ORF">C7389_104163</name>
</gene>
<keyword evidence="11" id="KW-1185">Reference proteome</keyword>
<keyword evidence="4 7" id="KW-1133">Transmembrane helix</keyword>
<evidence type="ECO:0000259" key="8">
    <source>
        <dbReference type="Pfam" id="PF02706"/>
    </source>
</evidence>
<evidence type="ECO:0000313" key="10">
    <source>
        <dbReference type="EMBL" id="TDN53809.1"/>
    </source>
</evidence>
<dbReference type="InterPro" id="IPR014345">
    <property type="entry name" value="XrtA_polysacc_chain"/>
</dbReference>
<feature type="domain" description="Tyrosine-protein kinase G-rich" evidence="9">
    <location>
        <begin position="368"/>
        <end position="448"/>
    </location>
</feature>
<evidence type="ECO:0000259" key="9">
    <source>
        <dbReference type="Pfam" id="PF13807"/>
    </source>
</evidence>
<dbReference type="Pfam" id="PF02706">
    <property type="entry name" value="Wzz"/>
    <property type="match status" value="1"/>
</dbReference>
<keyword evidence="2" id="KW-1003">Cell membrane</keyword>
<name>A0A4R6E931_9RHOO</name>
<keyword evidence="6" id="KW-0175">Coiled coil</keyword>